<feature type="domain" description="Glyoxalase-like" evidence="1">
    <location>
        <begin position="9"/>
        <end position="113"/>
    </location>
</feature>
<dbReference type="Gene3D" id="3.10.180.10">
    <property type="entry name" value="2,3-Dihydroxybiphenyl 1,2-Dioxygenase, domain 1"/>
    <property type="match status" value="2"/>
</dbReference>
<reference evidence="2 3" key="1">
    <citation type="submission" date="2021-04" db="EMBL/GenBank/DDBJ databases">
        <title>Nocardia tengchongensis.</title>
        <authorList>
            <person name="Zhuang k."/>
            <person name="Ran Y."/>
            <person name="Li W."/>
        </authorList>
    </citation>
    <scope>NUCLEOTIDE SEQUENCE [LARGE SCALE GENOMIC DNA]</scope>
    <source>
        <strain evidence="2 3">CFH S0057</strain>
    </source>
</reference>
<name>A0ABX8CMD2_9NOCA</name>
<dbReference type="RefSeq" id="WP_213556626.1">
    <property type="nucleotide sequence ID" value="NZ_JBHXAJ010000005.1"/>
</dbReference>
<proteinExistence type="predicted"/>
<dbReference type="PANTHER" id="PTHR35908:SF1">
    <property type="entry name" value="CONSERVED PROTEIN"/>
    <property type="match status" value="1"/>
</dbReference>
<dbReference type="Proteomes" id="UP000683310">
    <property type="component" value="Chromosome"/>
</dbReference>
<evidence type="ECO:0000259" key="1">
    <source>
        <dbReference type="Pfam" id="PF18029"/>
    </source>
</evidence>
<dbReference type="Pfam" id="PF18029">
    <property type="entry name" value="Glyoxalase_6"/>
    <property type="match status" value="2"/>
</dbReference>
<dbReference type="SUPFAM" id="SSF54593">
    <property type="entry name" value="Glyoxalase/Bleomycin resistance protein/Dihydroxybiphenyl dioxygenase"/>
    <property type="match status" value="1"/>
</dbReference>
<evidence type="ECO:0000313" key="3">
    <source>
        <dbReference type="Proteomes" id="UP000683310"/>
    </source>
</evidence>
<evidence type="ECO:0000313" key="2">
    <source>
        <dbReference type="EMBL" id="QVI20517.1"/>
    </source>
</evidence>
<sequence>MTIRWVWAFLDRPAAEFGDCAEFWTTVTGTTRSEPRGEHDEFLTLLPASGAATLKMQSVGGPGRVHLDLDVDNVVAATERAERLGATLDGDYILTERIGYAVLRSPAGMPFCFTPFRDANGPLTPTVAGPGGDRSRLDQICLDIGDSDYDTESRFWSELTGWAWKPTSLPEFARLSARPGIPLDFLMQRLGENRPASAHPDIACTDIEATATWHEELGASRVDSGKHWLVMADPSGLPYCLTSRQPA</sequence>
<gene>
    <name evidence="2" type="ORF">KHQ06_30860</name>
</gene>
<organism evidence="2 3">
    <name type="scientific">Nocardia tengchongensis</name>
    <dbReference type="NCBI Taxonomy" id="2055889"/>
    <lineage>
        <taxon>Bacteria</taxon>
        <taxon>Bacillati</taxon>
        <taxon>Actinomycetota</taxon>
        <taxon>Actinomycetes</taxon>
        <taxon>Mycobacteriales</taxon>
        <taxon>Nocardiaceae</taxon>
        <taxon>Nocardia</taxon>
    </lineage>
</organism>
<feature type="domain" description="Glyoxalase-like" evidence="1">
    <location>
        <begin position="139"/>
        <end position="242"/>
    </location>
</feature>
<dbReference type="InterPro" id="IPR041581">
    <property type="entry name" value="Glyoxalase_6"/>
</dbReference>
<accession>A0ABX8CMD2</accession>
<dbReference type="PANTHER" id="PTHR35908">
    <property type="entry name" value="HYPOTHETICAL FUSION PROTEIN"/>
    <property type="match status" value="1"/>
</dbReference>
<dbReference type="InterPro" id="IPR029068">
    <property type="entry name" value="Glyas_Bleomycin-R_OHBP_Dase"/>
</dbReference>
<protein>
    <submittedName>
        <fullName evidence="2">VOC family protein</fullName>
    </submittedName>
</protein>
<keyword evidence="3" id="KW-1185">Reference proteome</keyword>
<dbReference type="EMBL" id="CP074371">
    <property type="protein sequence ID" value="QVI20517.1"/>
    <property type="molecule type" value="Genomic_DNA"/>
</dbReference>